<evidence type="ECO:0000256" key="10">
    <source>
        <dbReference type="ARBA" id="ARBA00023239"/>
    </source>
</evidence>
<dbReference type="EMBL" id="UYYB01095902">
    <property type="protein sequence ID" value="VDM75828.1"/>
    <property type="molecule type" value="Genomic_DNA"/>
</dbReference>
<evidence type="ECO:0000313" key="13">
    <source>
        <dbReference type="EMBL" id="VDM75828.1"/>
    </source>
</evidence>
<keyword evidence="14" id="KW-1185">Reference proteome</keyword>
<dbReference type="InterPro" id="IPR039787">
    <property type="entry name" value="ENDOU"/>
</dbReference>
<sequence length="199" mass="22548">MFDLMQIQLSTTRFLSYYCFQTFAVKCNFQNMASHKDFTHDNAPKPLYTSVVESALSSATYKALDNLIAFYNQPDVDTAETMTPAWEASISSFLDAVTNTTVMQSAHTFLVDLGLTSPNETLFKNQLYSLWFTFYARDTVTGSSEVTVVAGFEALFGGEVKESNVIRFGNWLRFYQQEKAGNLNYHGWFQREVVGFSIS</sequence>
<keyword evidence="8 11" id="KW-0694">RNA-binding</keyword>
<keyword evidence="7 11" id="KW-0378">Hydrolase</keyword>
<dbReference type="InterPro" id="IPR037227">
    <property type="entry name" value="EndoU-like"/>
</dbReference>
<comment type="cofactor">
    <cofactor evidence="1 11">
        <name>Mn(2+)</name>
        <dbReference type="ChEBI" id="CHEBI:29035"/>
    </cofactor>
</comment>
<keyword evidence="10" id="KW-0456">Lyase</keyword>
<reference evidence="13 14" key="1">
    <citation type="submission" date="2018-11" db="EMBL/GenBank/DDBJ databases">
        <authorList>
            <consortium name="Pathogen Informatics"/>
        </authorList>
    </citation>
    <scope>NUCLEOTIDE SEQUENCE [LARGE SCALE GENOMIC DNA]</scope>
</reference>
<dbReference type="OrthoDB" id="430326at2759"/>
<dbReference type="GO" id="GO:0016787">
    <property type="term" value="F:hydrolase activity"/>
    <property type="evidence" value="ECO:0007669"/>
    <property type="project" value="UniProtKB-KW"/>
</dbReference>
<comment type="subunit">
    <text evidence="3 11">Monomer.</text>
</comment>
<dbReference type="GO" id="GO:0003723">
    <property type="term" value="F:RNA binding"/>
    <property type="evidence" value="ECO:0007669"/>
    <property type="project" value="UniProtKB-UniRule"/>
</dbReference>
<keyword evidence="9 11" id="KW-0464">Manganese</keyword>
<protein>
    <recommendedName>
        <fullName evidence="12">EndoU domain-containing protein</fullName>
    </recommendedName>
</protein>
<evidence type="ECO:0000256" key="11">
    <source>
        <dbReference type="RuleBase" id="RU367085"/>
    </source>
</evidence>
<proteinExistence type="inferred from homology"/>
<gene>
    <name evidence="13" type="ORF">SVUK_LOCUS10826</name>
</gene>
<dbReference type="PROSITE" id="PS51959">
    <property type="entry name" value="ENDOU"/>
    <property type="match status" value="1"/>
</dbReference>
<comment type="similarity">
    <text evidence="2 11">Belongs to the ENDOU family.</text>
</comment>
<dbReference type="CDD" id="cd21159">
    <property type="entry name" value="XendoU"/>
    <property type="match status" value="1"/>
</dbReference>
<evidence type="ECO:0000256" key="2">
    <source>
        <dbReference type="ARBA" id="ARBA00010168"/>
    </source>
</evidence>
<feature type="domain" description="EndoU" evidence="12">
    <location>
        <begin position="1"/>
        <end position="199"/>
    </location>
</feature>
<evidence type="ECO:0000256" key="6">
    <source>
        <dbReference type="ARBA" id="ARBA00022759"/>
    </source>
</evidence>
<evidence type="ECO:0000256" key="9">
    <source>
        <dbReference type="ARBA" id="ARBA00023211"/>
    </source>
</evidence>
<evidence type="ECO:0000256" key="8">
    <source>
        <dbReference type="ARBA" id="ARBA00022884"/>
    </source>
</evidence>
<name>A0A3P7L9N7_STRVU</name>
<dbReference type="SUPFAM" id="SSF142877">
    <property type="entry name" value="EndoU-like"/>
    <property type="match status" value="1"/>
</dbReference>
<dbReference type="InterPro" id="IPR018998">
    <property type="entry name" value="EndoU_C"/>
</dbReference>
<dbReference type="AlphaFoldDB" id="A0A3P7L9N7"/>
<dbReference type="Pfam" id="PF09412">
    <property type="entry name" value="XendoU"/>
    <property type="match status" value="1"/>
</dbReference>
<keyword evidence="6 11" id="KW-0255">Endonuclease</keyword>
<dbReference type="Proteomes" id="UP000270094">
    <property type="component" value="Unassembled WGS sequence"/>
</dbReference>
<dbReference type="PANTHER" id="PTHR12439">
    <property type="entry name" value="PLACENTAL PROTEIN 11-RELATED"/>
    <property type="match status" value="1"/>
</dbReference>
<evidence type="ECO:0000259" key="12">
    <source>
        <dbReference type="PROSITE" id="PS51959"/>
    </source>
</evidence>
<organism evidence="13 14">
    <name type="scientific">Strongylus vulgaris</name>
    <name type="common">Blood worm</name>
    <dbReference type="NCBI Taxonomy" id="40348"/>
    <lineage>
        <taxon>Eukaryota</taxon>
        <taxon>Metazoa</taxon>
        <taxon>Ecdysozoa</taxon>
        <taxon>Nematoda</taxon>
        <taxon>Chromadorea</taxon>
        <taxon>Rhabditida</taxon>
        <taxon>Rhabditina</taxon>
        <taxon>Rhabditomorpha</taxon>
        <taxon>Strongyloidea</taxon>
        <taxon>Strongylidae</taxon>
        <taxon>Strongylus</taxon>
    </lineage>
</organism>
<accession>A0A3P7L9N7</accession>
<keyword evidence="5 11" id="KW-0479">Metal-binding</keyword>
<evidence type="ECO:0000256" key="5">
    <source>
        <dbReference type="ARBA" id="ARBA00022723"/>
    </source>
</evidence>
<dbReference type="GO" id="GO:0016829">
    <property type="term" value="F:lyase activity"/>
    <property type="evidence" value="ECO:0007669"/>
    <property type="project" value="UniProtKB-KW"/>
</dbReference>
<dbReference type="GO" id="GO:0004521">
    <property type="term" value="F:RNA endonuclease activity"/>
    <property type="evidence" value="ECO:0007669"/>
    <property type="project" value="UniProtKB-UniRule"/>
</dbReference>
<evidence type="ECO:0000256" key="4">
    <source>
        <dbReference type="ARBA" id="ARBA00022722"/>
    </source>
</evidence>
<evidence type="ECO:0000256" key="3">
    <source>
        <dbReference type="ARBA" id="ARBA00011245"/>
    </source>
</evidence>
<dbReference type="PANTHER" id="PTHR12439:SF11">
    <property type="entry name" value="URIDYLATE-SPECIFIC ENDORIBONUCLEASE"/>
    <property type="match status" value="1"/>
</dbReference>
<keyword evidence="4 11" id="KW-0540">Nuclease</keyword>
<evidence type="ECO:0000256" key="1">
    <source>
        <dbReference type="ARBA" id="ARBA00001936"/>
    </source>
</evidence>
<evidence type="ECO:0000256" key="7">
    <source>
        <dbReference type="ARBA" id="ARBA00022801"/>
    </source>
</evidence>
<evidence type="ECO:0000313" key="14">
    <source>
        <dbReference type="Proteomes" id="UP000270094"/>
    </source>
</evidence>
<dbReference type="GO" id="GO:0046872">
    <property type="term" value="F:metal ion binding"/>
    <property type="evidence" value="ECO:0007669"/>
    <property type="project" value="UniProtKB-UniRule"/>
</dbReference>